<gene>
    <name evidence="3" type="ORF">OKA04_15020</name>
</gene>
<keyword evidence="2" id="KW-1133">Transmembrane helix</keyword>
<feature type="compositionally biased region" description="Basic and acidic residues" evidence="1">
    <location>
        <begin position="1096"/>
        <end position="1105"/>
    </location>
</feature>
<evidence type="ECO:0000256" key="2">
    <source>
        <dbReference type="SAM" id="Phobius"/>
    </source>
</evidence>
<keyword evidence="4" id="KW-1185">Reference proteome</keyword>
<dbReference type="EMBL" id="JAPDDS010000008">
    <property type="protein sequence ID" value="MCW1886048.1"/>
    <property type="molecule type" value="Genomic_DNA"/>
</dbReference>
<sequence length="1390" mass="149317">MKRVVRRDAPGAALLWVVLLGGFMSVLCLYFLTTGHEARLRADFDHAEVTADDLLASAKGEILAKLDEGFSVGAGEGSVAAMPGLLEVKRYDEPLNRGGETGEAAFENDAFFAKPFAAEYGGKPANPRWIPMFSWKDFAPRLKHLSVDGGAPAKENPDYNPYAAFNINTADNPWQPGTTWITGVPEASGATVRTSLAGQGKEIAPGSTSAERPIWVQWIPVLKDPSQPPSAKNPMIGRYAYWVDLENTKLRADLPLRSIRGEAAYGRLVGESGAVDGGRSPYDQDGHNSARGLLAKLEQVVPGKDIEGQPATRGGRPGPGLSALHARDAREAWLGPDAPASTTDLVDWAFFESPRRSRAEGMTAGKDLADQLANAGSRARPAHPWFSDLRAAVGNDAERVKLARQVGTALTFQGEEEQLDPLGRPRIDLQEFQKQATGNRGTTVSLAAITGSELWSRLGDGAYQRAYQPGAKAKSFFDSLAPFAPSGQSAALQMLVNVAEAAQPDSVPPLIDTAAGIVGARSMPYVAEVSTRARSAYWLLPKEDREDRTKLLQTTGTGSYGYTYKQKRLHHYATHAVVDLCIGLVNPDPFETEPFTGEIEFDITWGTLPAGATVEKTFKAPLHGHFTANSLPGKDAKELQPLGHTVNIRLGVFPVAALNDDKFASCLRIRGWKIRRGGQVWHQVPVKHPGAAGSIDWWRMSQAGTNAGSADDDSSLAAYRDGGGRSVGWFCMKTLDALIPESLGVSGWTDANATDTAMKSRVATWLDLTPKTSVMERVVCLDPTLGHRTGNPMLPGLFGRGHFYGAQGHFWRRQPVIKPQPVVYVGQTLPKIDHLADTRWEVSAMAGGSASVTVQRESGGRLSAANASWPVADSTATRLADYSGECLTHELIVPGTEGEPGGGKRADSLTAIYRIPSVEGEAAPGRLGLPALPTTVKIDAATAVKNTDLEVAASPVDEDKFTKLPDGKKGARGFHCSAPAKRYFTSPGEIGFCHSGFPLTPIQIGPDEGRTPNQLNSPLNGPPMRMLLDLLRMPSSGPAWNVNTSVAHDEYLALREGGETTQELKDSSDVGKDPLHAVWLPAAQGFLPRETGSESYRGKEAKNLAEKSPGSLLDRNLSPFPQLRRPWDMWLGVVGGDFSRSGESLRWGVGNAAFDFFGPGFFTWRPGDGAGGDPWIDFGSDLPGQGRLLAYGVDGRKDDKNDGKGTLKGRHAADQNLDLINGGAGFHMPAHFATRFSLLPVRHFRSDLAIDYHQESHESGWLRFKTALNPGLGAASSAGDMAGDKELGESMDGASFPGGHHSSGIFYQAPMALLVNQAGVSANAFSAYVVVESVRDRGKKREGVANSGRGHCDPDDEVVARRWARILILKERDASGAARFRTVLTDTAGH</sequence>
<name>A0ABT3FR44_9BACT</name>
<comment type="caution">
    <text evidence="3">The sequence shown here is derived from an EMBL/GenBank/DDBJ whole genome shotgun (WGS) entry which is preliminary data.</text>
</comment>
<evidence type="ECO:0000313" key="3">
    <source>
        <dbReference type="EMBL" id="MCW1886048.1"/>
    </source>
</evidence>
<feature type="region of interest" description="Disordered" evidence="1">
    <location>
        <begin position="1090"/>
        <end position="1110"/>
    </location>
</feature>
<evidence type="ECO:0000313" key="4">
    <source>
        <dbReference type="Proteomes" id="UP001207930"/>
    </source>
</evidence>
<keyword evidence="2" id="KW-0472">Membrane</keyword>
<proteinExistence type="predicted"/>
<keyword evidence="2" id="KW-0812">Transmembrane</keyword>
<organism evidence="3 4">
    <name type="scientific">Luteolibacter flavescens</name>
    <dbReference type="NCBI Taxonomy" id="1859460"/>
    <lineage>
        <taxon>Bacteria</taxon>
        <taxon>Pseudomonadati</taxon>
        <taxon>Verrucomicrobiota</taxon>
        <taxon>Verrucomicrobiia</taxon>
        <taxon>Verrucomicrobiales</taxon>
        <taxon>Verrucomicrobiaceae</taxon>
        <taxon>Luteolibacter</taxon>
    </lineage>
</organism>
<evidence type="ECO:0000256" key="1">
    <source>
        <dbReference type="SAM" id="MobiDB-lite"/>
    </source>
</evidence>
<dbReference type="Proteomes" id="UP001207930">
    <property type="component" value="Unassembled WGS sequence"/>
</dbReference>
<dbReference type="RefSeq" id="WP_264502003.1">
    <property type="nucleotide sequence ID" value="NZ_JAPDDS010000008.1"/>
</dbReference>
<protein>
    <submittedName>
        <fullName evidence="3">Uncharacterized protein</fullName>
    </submittedName>
</protein>
<feature type="transmembrane region" description="Helical" evidence="2">
    <location>
        <begin position="12"/>
        <end position="32"/>
    </location>
</feature>
<accession>A0ABT3FR44</accession>
<reference evidence="3 4" key="1">
    <citation type="submission" date="2022-10" db="EMBL/GenBank/DDBJ databases">
        <title>Luteolibacter flavescens strain MCCC 1K03193, whole genome shotgun sequencing project.</title>
        <authorList>
            <person name="Zhao G."/>
            <person name="Shen L."/>
        </authorList>
    </citation>
    <scope>NUCLEOTIDE SEQUENCE [LARGE SCALE GENOMIC DNA]</scope>
    <source>
        <strain evidence="3 4">MCCC 1K03193</strain>
    </source>
</reference>